<dbReference type="PATRIC" id="fig|1246995.3.peg.2721"/>
<evidence type="ECO:0000313" key="3">
    <source>
        <dbReference type="Proteomes" id="UP000017746"/>
    </source>
</evidence>
<evidence type="ECO:0000313" key="2">
    <source>
        <dbReference type="EMBL" id="AGZ40966.1"/>
    </source>
</evidence>
<reference evidence="2 3" key="1">
    <citation type="journal article" date="2014" name="J. Biotechnol.">
        <title>Complete genome sequence of the actinobacterium Actinoplanes friuliensis HAG 010964, producer of the lipopeptide antibiotic friulimycin.</title>
        <authorList>
            <person name="Ruckert C."/>
            <person name="Szczepanowski R."/>
            <person name="Albersmeier A."/>
            <person name="Goesmann A."/>
            <person name="Fischer N."/>
            <person name="Steinkamper A."/>
            <person name="Puhler A."/>
            <person name="Biener R."/>
            <person name="Schwartz D."/>
            <person name="Kalinowski J."/>
        </authorList>
    </citation>
    <scope>NUCLEOTIDE SEQUENCE [LARGE SCALE GENOMIC DNA]</scope>
    <source>
        <strain evidence="2 3">DSM 7358</strain>
    </source>
</reference>
<feature type="transmembrane region" description="Helical" evidence="1">
    <location>
        <begin position="197"/>
        <end position="215"/>
    </location>
</feature>
<protein>
    <recommendedName>
        <fullName evidence="4">DUF1648 domain-containing protein</fullName>
    </recommendedName>
</protein>
<evidence type="ECO:0000256" key="1">
    <source>
        <dbReference type="SAM" id="Phobius"/>
    </source>
</evidence>
<organism evidence="2 3">
    <name type="scientific">Actinoplanes friuliensis DSM 7358</name>
    <dbReference type="NCBI Taxonomy" id="1246995"/>
    <lineage>
        <taxon>Bacteria</taxon>
        <taxon>Bacillati</taxon>
        <taxon>Actinomycetota</taxon>
        <taxon>Actinomycetes</taxon>
        <taxon>Micromonosporales</taxon>
        <taxon>Micromonosporaceae</taxon>
        <taxon>Actinoplanes</taxon>
    </lineage>
</organism>
<dbReference type="KEGG" id="afs:AFR_13400"/>
<proteinExistence type="predicted"/>
<keyword evidence="1" id="KW-0472">Membrane</keyword>
<dbReference type="STRING" id="1246995.AFR_13400"/>
<evidence type="ECO:0008006" key="4">
    <source>
        <dbReference type="Google" id="ProtNLM"/>
    </source>
</evidence>
<dbReference type="Proteomes" id="UP000017746">
    <property type="component" value="Chromosome"/>
</dbReference>
<feature type="transmembrane region" description="Helical" evidence="1">
    <location>
        <begin position="172"/>
        <end position="191"/>
    </location>
</feature>
<keyword evidence="1" id="KW-1133">Transmembrane helix</keyword>
<gene>
    <name evidence="2" type="ORF">AFR_13400</name>
</gene>
<dbReference type="HOGENOM" id="CLU_890339_0_0_11"/>
<feature type="transmembrane region" description="Helical" evidence="1">
    <location>
        <begin position="88"/>
        <end position="107"/>
    </location>
</feature>
<sequence length="312" mass="32470">MGLVPAAMIGGAAVVTLGWQNRLPERLPNSGGVGDRPVLTTIGVDTVVAVLGEAAIAVWLLGLVAFALSRGLSGVGRHWVRTGVQVGVCGFVAAAASALLMLLAPALDAPSATDVRLSWGYFVACLVVPMLVAAVLGLVAYALAGKPPTDRPAGATPDERLLWWESRALRPVLWLSGALALSGVVLVAALVPLIGVAGWAGAAPAATALVLLPFARYRLVIDQDAVRCAVGPYRRRVPMSRILAAEEGYLPVGTWLTRSALHGAAADLPLLPGPALALRLTDGTRRLVTCRDVRTAVETVNTLRLRRTTAQS</sequence>
<feature type="transmembrane region" description="Helical" evidence="1">
    <location>
        <begin position="119"/>
        <end position="144"/>
    </location>
</feature>
<keyword evidence="3" id="KW-1185">Reference proteome</keyword>
<feature type="transmembrane region" description="Helical" evidence="1">
    <location>
        <begin position="42"/>
        <end position="68"/>
    </location>
</feature>
<dbReference type="AlphaFoldDB" id="U5VZ57"/>
<keyword evidence="1" id="KW-0812">Transmembrane</keyword>
<name>U5VZ57_9ACTN</name>
<dbReference type="EMBL" id="CP006272">
    <property type="protein sequence ID" value="AGZ40966.1"/>
    <property type="molecule type" value="Genomic_DNA"/>
</dbReference>
<accession>U5VZ57</accession>